<dbReference type="InterPro" id="IPR036734">
    <property type="entry name" value="Neur_chan_lig-bd_sf"/>
</dbReference>
<dbReference type="InterPro" id="IPR006029">
    <property type="entry name" value="Neurotrans-gated_channel_TM"/>
</dbReference>
<comment type="similarity">
    <text evidence="11">Belongs to the ligand-gated ion channel (TC 1.A.9) family.</text>
</comment>
<dbReference type="AlphaFoldDB" id="A0AAF3F882"/>
<dbReference type="GO" id="GO:0005230">
    <property type="term" value="F:extracellular ligand-gated monoatomic ion channel activity"/>
    <property type="evidence" value="ECO:0007669"/>
    <property type="project" value="InterPro"/>
</dbReference>
<evidence type="ECO:0000256" key="1">
    <source>
        <dbReference type="ARBA" id="ARBA00004141"/>
    </source>
</evidence>
<dbReference type="InterPro" id="IPR018000">
    <property type="entry name" value="Neurotransmitter_ion_chnl_CS"/>
</dbReference>
<keyword evidence="14" id="KW-1185">Reference proteome</keyword>
<keyword evidence="4" id="KW-1003">Cell membrane</keyword>
<dbReference type="GO" id="GO:0005886">
    <property type="term" value="C:plasma membrane"/>
    <property type="evidence" value="ECO:0007669"/>
    <property type="project" value="UniProtKB-SubCell"/>
</dbReference>
<keyword evidence="3 11" id="KW-0813">Transport</keyword>
<keyword evidence="7 11" id="KW-1133">Transmembrane helix</keyword>
<evidence type="ECO:0000313" key="15">
    <source>
        <dbReference type="WBParaSite" id="MBELARI_LOCUS3120"/>
    </source>
</evidence>
<dbReference type="GO" id="GO:0004888">
    <property type="term" value="F:transmembrane signaling receptor activity"/>
    <property type="evidence" value="ECO:0007669"/>
    <property type="project" value="InterPro"/>
</dbReference>
<dbReference type="InterPro" id="IPR006202">
    <property type="entry name" value="Neur_chan_lig-bd"/>
</dbReference>
<feature type="transmembrane region" description="Helical" evidence="11">
    <location>
        <begin position="203"/>
        <end position="226"/>
    </location>
</feature>
<evidence type="ECO:0000256" key="2">
    <source>
        <dbReference type="ARBA" id="ARBA00004236"/>
    </source>
</evidence>
<sequence>MLVLSCPSVLGDQHIVEIQPVGEPIAEDISSISEITSSFIADVWFSQVWTDARLEYKNFSCKSNLSLDSSVSEKLWTPNVCFVNSKKTEVHKSPASNVLLIIYPNGTVWLNYRVRVEGPCRFHLANFPIDNQECTLIFESYSYNVAEVRLKWQEWSPVTMPPPDDFRLPDFQFYNVTWGMTSNEYTAGMWDQLEVTFRFKRLYGYYVLQMYLPTYLSVFISWIAFWVDTRALPARITLGVSSLMALTFQFGNIVKNLPRVSFVKAIDLWFFVCVAFIFFSLVELAVVGFVDKITEIRIRAQRMQRYKAARGISACKKLRTDDVRIPIAPVHRRTSQFLRPASAARNSLGSSASMTSTTCPLAKQDSSIRFSHLNNNDEEWKCTINNFYASGGRLSMARMSTQ</sequence>
<feature type="transmembrane region" description="Helical" evidence="11">
    <location>
        <begin position="266"/>
        <end position="290"/>
    </location>
</feature>
<feature type="domain" description="Neurotransmitter-gated ion-channel ligand-binding" evidence="12">
    <location>
        <begin position="28"/>
        <end position="201"/>
    </location>
</feature>
<feature type="transmembrane region" description="Helical" evidence="11">
    <location>
        <begin position="232"/>
        <end position="254"/>
    </location>
</feature>
<dbReference type="Gene3D" id="1.20.58.390">
    <property type="entry name" value="Neurotransmitter-gated ion-channel transmembrane domain"/>
    <property type="match status" value="1"/>
</dbReference>
<accession>A0AAF3F882</accession>
<reference evidence="15" key="1">
    <citation type="submission" date="2024-02" db="UniProtKB">
        <authorList>
            <consortium name="WormBaseParasite"/>
        </authorList>
    </citation>
    <scope>IDENTIFICATION</scope>
</reference>
<dbReference type="Pfam" id="PF02931">
    <property type="entry name" value="Neur_chan_LBD"/>
    <property type="match status" value="1"/>
</dbReference>
<dbReference type="InterPro" id="IPR006201">
    <property type="entry name" value="Neur_channel"/>
</dbReference>
<dbReference type="CDD" id="cd18990">
    <property type="entry name" value="LGIC_ECD_GABAAR"/>
    <property type="match status" value="1"/>
</dbReference>
<dbReference type="Gene3D" id="2.70.170.10">
    <property type="entry name" value="Neurotransmitter-gated ion-channel ligand-binding domain"/>
    <property type="match status" value="1"/>
</dbReference>
<evidence type="ECO:0000256" key="3">
    <source>
        <dbReference type="ARBA" id="ARBA00022448"/>
    </source>
</evidence>
<keyword evidence="6" id="KW-0732">Signal</keyword>
<comment type="subcellular location">
    <subcellularLocation>
        <location evidence="2">Cell membrane</location>
    </subcellularLocation>
    <subcellularLocation>
        <location evidence="1">Membrane</location>
        <topology evidence="1">Multi-pass membrane protein</topology>
    </subcellularLocation>
</comment>
<feature type="domain" description="Neurotransmitter-gated ion-channel transmembrane" evidence="13">
    <location>
        <begin position="210"/>
        <end position="311"/>
    </location>
</feature>
<evidence type="ECO:0000256" key="8">
    <source>
        <dbReference type="ARBA" id="ARBA00023065"/>
    </source>
</evidence>
<keyword evidence="9 11" id="KW-0472">Membrane</keyword>
<keyword evidence="10 11" id="KW-0407">Ion channel</keyword>
<evidence type="ECO:0000259" key="13">
    <source>
        <dbReference type="Pfam" id="PF02932"/>
    </source>
</evidence>
<dbReference type="InterPro" id="IPR038050">
    <property type="entry name" value="Neuro_actylchol_rec"/>
</dbReference>
<organism evidence="14 15">
    <name type="scientific">Mesorhabditis belari</name>
    <dbReference type="NCBI Taxonomy" id="2138241"/>
    <lineage>
        <taxon>Eukaryota</taxon>
        <taxon>Metazoa</taxon>
        <taxon>Ecdysozoa</taxon>
        <taxon>Nematoda</taxon>
        <taxon>Chromadorea</taxon>
        <taxon>Rhabditida</taxon>
        <taxon>Rhabditina</taxon>
        <taxon>Rhabditomorpha</taxon>
        <taxon>Rhabditoidea</taxon>
        <taxon>Rhabditidae</taxon>
        <taxon>Mesorhabditinae</taxon>
        <taxon>Mesorhabditis</taxon>
    </lineage>
</organism>
<name>A0AAF3F882_9BILA</name>
<evidence type="ECO:0000259" key="12">
    <source>
        <dbReference type="Pfam" id="PF02931"/>
    </source>
</evidence>
<dbReference type="SUPFAM" id="SSF63712">
    <property type="entry name" value="Nicotinic receptor ligand binding domain-like"/>
    <property type="match status" value="1"/>
</dbReference>
<evidence type="ECO:0000256" key="7">
    <source>
        <dbReference type="ARBA" id="ARBA00022989"/>
    </source>
</evidence>
<dbReference type="CDD" id="cd19049">
    <property type="entry name" value="LGIC_TM_anion"/>
    <property type="match status" value="1"/>
</dbReference>
<evidence type="ECO:0000256" key="6">
    <source>
        <dbReference type="ARBA" id="ARBA00022729"/>
    </source>
</evidence>
<keyword evidence="5 11" id="KW-0812">Transmembrane</keyword>
<dbReference type="Proteomes" id="UP000887575">
    <property type="component" value="Unassembled WGS sequence"/>
</dbReference>
<dbReference type="PANTHER" id="PTHR18945">
    <property type="entry name" value="NEUROTRANSMITTER GATED ION CHANNEL"/>
    <property type="match status" value="1"/>
</dbReference>
<dbReference type="InterPro" id="IPR036719">
    <property type="entry name" value="Neuro-gated_channel_TM_sf"/>
</dbReference>
<proteinExistence type="inferred from homology"/>
<dbReference type="Pfam" id="PF02932">
    <property type="entry name" value="Neur_chan_memb"/>
    <property type="match status" value="1"/>
</dbReference>
<dbReference type="PROSITE" id="PS00236">
    <property type="entry name" value="NEUROTR_ION_CHANNEL"/>
    <property type="match status" value="1"/>
</dbReference>
<dbReference type="SUPFAM" id="SSF90112">
    <property type="entry name" value="Neurotransmitter-gated ion-channel transmembrane pore"/>
    <property type="match status" value="1"/>
</dbReference>
<dbReference type="FunFam" id="2.70.170.10:FF:000034">
    <property type="entry name" value="Ligand-Gated ion Channel"/>
    <property type="match status" value="1"/>
</dbReference>
<evidence type="ECO:0000256" key="11">
    <source>
        <dbReference type="RuleBase" id="RU000687"/>
    </source>
</evidence>
<evidence type="ECO:0000313" key="14">
    <source>
        <dbReference type="Proteomes" id="UP000887575"/>
    </source>
</evidence>
<comment type="caution">
    <text evidence="11">Lacks conserved residue(s) required for the propagation of feature annotation.</text>
</comment>
<dbReference type="PRINTS" id="PR00252">
    <property type="entry name" value="NRIONCHANNEL"/>
</dbReference>
<evidence type="ECO:0008006" key="16">
    <source>
        <dbReference type="Google" id="ProtNLM"/>
    </source>
</evidence>
<evidence type="ECO:0000256" key="10">
    <source>
        <dbReference type="ARBA" id="ARBA00023303"/>
    </source>
</evidence>
<dbReference type="WBParaSite" id="MBELARI_LOCUS3120">
    <property type="protein sequence ID" value="MBELARI_LOCUS3120"/>
    <property type="gene ID" value="MBELARI_LOCUS3120"/>
</dbReference>
<keyword evidence="8 11" id="KW-0406">Ion transport</keyword>
<dbReference type="PRINTS" id="PR00253">
    <property type="entry name" value="GABAARECEPTR"/>
</dbReference>
<protein>
    <recommendedName>
        <fullName evidence="16">Cation transporter family protein</fullName>
    </recommendedName>
</protein>
<dbReference type="InterPro" id="IPR006028">
    <property type="entry name" value="GABAA/Glycine_rcpt"/>
</dbReference>
<evidence type="ECO:0000256" key="4">
    <source>
        <dbReference type="ARBA" id="ARBA00022475"/>
    </source>
</evidence>
<evidence type="ECO:0000256" key="5">
    <source>
        <dbReference type="ARBA" id="ARBA00022692"/>
    </source>
</evidence>
<evidence type="ECO:0000256" key="9">
    <source>
        <dbReference type="ARBA" id="ARBA00023136"/>
    </source>
</evidence>